<sequence>MSFNPLACVIVGTWFGQLGCHAKQDSILDGVGSNRPLIIAFRKSTFINSVIGQERLKIGQDIKSCTQTVDMVDIKVEDCVIRLIDTPGFDDTNLTNAEVLERIVVELGIQYKTKTKFADILYLKDITEYKMKGPDVKNLQMFRALCGTDGLEGVTLVTTKWNTMKEDNMAVAERREKEMLSEHFDTMMELGATYARDYGTAGSARRIIRDVLQKRKESHLPFQWEIMDQGKTLEEIDAGCILMKELHDERAKHRKELQELQESLITEHDEKLRKKMEYEAVKLEKRLRNWEEDRQRLLNNQAEQMDKMEKMAEKKLEQLRKQNEETIRRLGKEKTEELEKQQKIIDETLKKKKEGDSS</sequence>
<dbReference type="EMBL" id="JAULSW010000003">
    <property type="protein sequence ID" value="KAK3387158.1"/>
    <property type="molecule type" value="Genomic_DNA"/>
</dbReference>
<organism evidence="3 4">
    <name type="scientific">Podospora didyma</name>
    <dbReference type="NCBI Taxonomy" id="330526"/>
    <lineage>
        <taxon>Eukaryota</taxon>
        <taxon>Fungi</taxon>
        <taxon>Dikarya</taxon>
        <taxon>Ascomycota</taxon>
        <taxon>Pezizomycotina</taxon>
        <taxon>Sordariomycetes</taxon>
        <taxon>Sordariomycetidae</taxon>
        <taxon>Sordariales</taxon>
        <taxon>Podosporaceae</taxon>
        <taxon>Podospora</taxon>
    </lineage>
</organism>
<evidence type="ECO:0000313" key="4">
    <source>
        <dbReference type="Proteomes" id="UP001285441"/>
    </source>
</evidence>
<dbReference type="GO" id="GO:0005525">
    <property type="term" value="F:GTP binding"/>
    <property type="evidence" value="ECO:0007669"/>
    <property type="project" value="InterPro"/>
</dbReference>
<evidence type="ECO:0000313" key="3">
    <source>
        <dbReference type="EMBL" id="KAK3387158.1"/>
    </source>
</evidence>
<reference evidence="3" key="2">
    <citation type="submission" date="2023-06" db="EMBL/GenBank/DDBJ databases">
        <authorList>
            <consortium name="Lawrence Berkeley National Laboratory"/>
            <person name="Haridas S."/>
            <person name="Hensen N."/>
            <person name="Bonometti L."/>
            <person name="Westerberg I."/>
            <person name="Brannstrom I.O."/>
            <person name="Guillou S."/>
            <person name="Cros-Aarteil S."/>
            <person name="Calhoun S."/>
            <person name="Kuo A."/>
            <person name="Mondo S."/>
            <person name="Pangilinan J."/>
            <person name="Riley R."/>
            <person name="LaButti K."/>
            <person name="Andreopoulos B."/>
            <person name="Lipzen A."/>
            <person name="Chen C."/>
            <person name="Yanf M."/>
            <person name="Daum C."/>
            <person name="Ng V."/>
            <person name="Clum A."/>
            <person name="Steindorff A."/>
            <person name="Ohm R."/>
            <person name="Martin F."/>
            <person name="Silar P."/>
            <person name="Natvig D."/>
            <person name="Lalanne C."/>
            <person name="Gautier V."/>
            <person name="Ament-velasquez S.L."/>
            <person name="Kruys A."/>
            <person name="Hutchinson M.I."/>
            <person name="Powell A.J."/>
            <person name="Barry K."/>
            <person name="Miller A.N."/>
            <person name="Grigoriev I.V."/>
            <person name="Debuchy R."/>
            <person name="Gladieux P."/>
            <person name="Thoren M.H."/>
            <person name="Johannesson H."/>
        </authorList>
    </citation>
    <scope>NUCLEOTIDE SEQUENCE</scope>
    <source>
        <strain evidence="3">CBS 232.78</strain>
    </source>
</reference>
<dbReference type="SUPFAM" id="SSF52540">
    <property type="entry name" value="P-loop containing nucleoside triphosphate hydrolases"/>
    <property type="match status" value="1"/>
</dbReference>
<dbReference type="Gene3D" id="3.40.50.300">
    <property type="entry name" value="P-loop containing nucleotide triphosphate hydrolases"/>
    <property type="match status" value="1"/>
</dbReference>
<dbReference type="AlphaFoldDB" id="A0AAE0U147"/>
<dbReference type="InterPro" id="IPR006073">
    <property type="entry name" value="GTP-bd"/>
</dbReference>
<dbReference type="InterPro" id="IPR027417">
    <property type="entry name" value="P-loop_NTPase"/>
</dbReference>
<protein>
    <recommendedName>
        <fullName evidence="2">G domain-containing protein</fullName>
    </recommendedName>
</protein>
<keyword evidence="1" id="KW-0175">Coiled coil</keyword>
<feature type="domain" description="G" evidence="2">
    <location>
        <begin position="43"/>
        <end position="100"/>
    </location>
</feature>
<keyword evidence="4" id="KW-1185">Reference proteome</keyword>
<accession>A0AAE0U147</accession>
<comment type="caution">
    <text evidence="3">The sequence shown here is derived from an EMBL/GenBank/DDBJ whole genome shotgun (WGS) entry which is preliminary data.</text>
</comment>
<name>A0AAE0U147_9PEZI</name>
<evidence type="ECO:0000256" key="1">
    <source>
        <dbReference type="SAM" id="Coils"/>
    </source>
</evidence>
<evidence type="ECO:0000259" key="2">
    <source>
        <dbReference type="Pfam" id="PF01926"/>
    </source>
</evidence>
<dbReference type="Proteomes" id="UP001285441">
    <property type="component" value="Unassembled WGS sequence"/>
</dbReference>
<dbReference type="CDD" id="cd00882">
    <property type="entry name" value="Ras_like_GTPase"/>
    <property type="match status" value="1"/>
</dbReference>
<gene>
    <name evidence="3" type="ORF">B0H63DRAFT_541355</name>
</gene>
<proteinExistence type="predicted"/>
<feature type="coiled-coil region" evidence="1">
    <location>
        <begin position="243"/>
        <end position="336"/>
    </location>
</feature>
<reference evidence="3" key="1">
    <citation type="journal article" date="2023" name="Mol. Phylogenet. Evol.">
        <title>Genome-scale phylogeny and comparative genomics of the fungal order Sordariales.</title>
        <authorList>
            <person name="Hensen N."/>
            <person name="Bonometti L."/>
            <person name="Westerberg I."/>
            <person name="Brannstrom I.O."/>
            <person name="Guillou S."/>
            <person name="Cros-Aarteil S."/>
            <person name="Calhoun S."/>
            <person name="Haridas S."/>
            <person name="Kuo A."/>
            <person name="Mondo S."/>
            <person name="Pangilinan J."/>
            <person name="Riley R."/>
            <person name="LaButti K."/>
            <person name="Andreopoulos B."/>
            <person name="Lipzen A."/>
            <person name="Chen C."/>
            <person name="Yan M."/>
            <person name="Daum C."/>
            <person name="Ng V."/>
            <person name="Clum A."/>
            <person name="Steindorff A."/>
            <person name="Ohm R.A."/>
            <person name="Martin F."/>
            <person name="Silar P."/>
            <person name="Natvig D.O."/>
            <person name="Lalanne C."/>
            <person name="Gautier V."/>
            <person name="Ament-Velasquez S.L."/>
            <person name="Kruys A."/>
            <person name="Hutchinson M.I."/>
            <person name="Powell A.J."/>
            <person name="Barry K."/>
            <person name="Miller A.N."/>
            <person name="Grigoriev I.V."/>
            <person name="Debuchy R."/>
            <person name="Gladieux P."/>
            <person name="Hiltunen Thoren M."/>
            <person name="Johannesson H."/>
        </authorList>
    </citation>
    <scope>NUCLEOTIDE SEQUENCE</scope>
    <source>
        <strain evidence="3">CBS 232.78</strain>
    </source>
</reference>
<dbReference type="Pfam" id="PF01926">
    <property type="entry name" value="MMR_HSR1"/>
    <property type="match status" value="1"/>
</dbReference>